<sequence>MYLDKQSNSEGKVYVCTFINGAVSCGNTALVGEQGVKGKIWFITGCHL</sequence>
<reference evidence="1" key="2">
    <citation type="journal article" date="2015" name="Fish Shellfish Immunol.">
        <title>Early steps in the European eel (Anguilla anguilla)-Vibrio vulnificus interaction in the gills: Role of the RtxA13 toxin.</title>
        <authorList>
            <person name="Callol A."/>
            <person name="Pajuelo D."/>
            <person name="Ebbesson L."/>
            <person name="Teles M."/>
            <person name="MacKenzie S."/>
            <person name="Amaro C."/>
        </authorList>
    </citation>
    <scope>NUCLEOTIDE SEQUENCE</scope>
</reference>
<protein>
    <submittedName>
        <fullName evidence="1">Uncharacterized protein</fullName>
    </submittedName>
</protein>
<dbReference type="PROSITE" id="PS51257">
    <property type="entry name" value="PROKAR_LIPOPROTEIN"/>
    <property type="match status" value="1"/>
</dbReference>
<reference evidence="1" key="1">
    <citation type="submission" date="2014-11" db="EMBL/GenBank/DDBJ databases">
        <authorList>
            <person name="Amaro Gonzalez C."/>
        </authorList>
    </citation>
    <scope>NUCLEOTIDE SEQUENCE</scope>
</reference>
<dbReference type="AlphaFoldDB" id="A0A0E9V8E5"/>
<accession>A0A0E9V8E5</accession>
<evidence type="ECO:0000313" key="1">
    <source>
        <dbReference type="EMBL" id="JAH74302.1"/>
    </source>
</evidence>
<organism evidence="1">
    <name type="scientific">Anguilla anguilla</name>
    <name type="common">European freshwater eel</name>
    <name type="synonym">Muraena anguilla</name>
    <dbReference type="NCBI Taxonomy" id="7936"/>
    <lineage>
        <taxon>Eukaryota</taxon>
        <taxon>Metazoa</taxon>
        <taxon>Chordata</taxon>
        <taxon>Craniata</taxon>
        <taxon>Vertebrata</taxon>
        <taxon>Euteleostomi</taxon>
        <taxon>Actinopterygii</taxon>
        <taxon>Neopterygii</taxon>
        <taxon>Teleostei</taxon>
        <taxon>Anguilliformes</taxon>
        <taxon>Anguillidae</taxon>
        <taxon>Anguilla</taxon>
    </lineage>
</organism>
<dbReference type="EMBL" id="GBXM01034275">
    <property type="protein sequence ID" value="JAH74302.1"/>
    <property type="molecule type" value="Transcribed_RNA"/>
</dbReference>
<proteinExistence type="predicted"/>
<name>A0A0E9V8E5_ANGAN</name>